<name>A0A4C1ZA41_EUMVA</name>
<accession>A0A4C1ZA41</accession>
<dbReference type="Proteomes" id="UP000299102">
    <property type="component" value="Unassembled WGS sequence"/>
</dbReference>
<dbReference type="AlphaFoldDB" id="A0A4C1ZA41"/>
<evidence type="ECO:0000313" key="3">
    <source>
        <dbReference type="Proteomes" id="UP000299102"/>
    </source>
</evidence>
<comment type="caution">
    <text evidence="2">The sequence shown here is derived from an EMBL/GenBank/DDBJ whole genome shotgun (WGS) entry which is preliminary data.</text>
</comment>
<feature type="region of interest" description="Disordered" evidence="1">
    <location>
        <begin position="95"/>
        <end position="122"/>
    </location>
</feature>
<reference evidence="2 3" key="1">
    <citation type="journal article" date="2019" name="Commun. Biol.">
        <title>The bagworm genome reveals a unique fibroin gene that provides high tensile strength.</title>
        <authorList>
            <person name="Kono N."/>
            <person name="Nakamura H."/>
            <person name="Ohtoshi R."/>
            <person name="Tomita M."/>
            <person name="Numata K."/>
            <person name="Arakawa K."/>
        </authorList>
    </citation>
    <scope>NUCLEOTIDE SEQUENCE [LARGE SCALE GENOMIC DNA]</scope>
</reference>
<proteinExistence type="predicted"/>
<dbReference type="EMBL" id="BGZK01001652">
    <property type="protein sequence ID" value="GBP83984.1"/>
    <property type="molecule type" value="Genomic_DNA"/>
</dbReference>
<keyword evidence="3" id="KW-1185">Reference proteome</keyword>
<protein>
    <submittedName>
        <fullName evidence="2">Uncharacterized protein</fullName>
    </submittedName>
</protein>
<evidence type="ECO:0000313" key="2">
    <source>
        <dbReference type="EMBL" id="GBP83984.1"/>
    </source>
</evidence>
<evidence type="ECO:0000256" key="1">
    <source>
        <dbReference type="SAM" id="MobiDB-lite"/>
    </source>
</evidence>
<feature type="compositionally biased region" description="Low complexity" evidence="1">
    <location>
        <begin position="101"/>
        <end position="113"/>
    </location>
</feature>
<organism evidence="2 3">
    <name type="scientific">Eumeta variegata</name>
    <name type="common">Bagworm moth</name>
    <name type="synonym">Eumeta japonica</name>
    <dbReference type="NCBI Taxonomy" id="151549"/>
    <lineage>
        <taxon>Eukaryota</taxon>
        <taxon>Metazoa</taxon>
        <taxon>Ecdysozoa</taxon>
        <taxon>Arthropoda</taxon>
        <taxon>Hexapoda</taxon>
        <taxon>Insecta</taxon>
        <taxon>Pterygota</taxon>
        <taxon>Neoptera</taxon>
        <taxon>Endopterygota</taxon>
        <taxon>Lepidoptera</taxon>
        <taxon>Glossata</taxon>
        <taxon>Ditrysia</taxon>
        <taxon>Tineoidea</taxon>
        <taxon>Psychidae</taxon>
        <taxon>Oiketicinae</taxon>
        <taxon>Eumeta</taxon>
    </lineage>
</organism>
<gene>
    <name evidence="2" type="ORF">EVAR_46616_1</name>
</gene>
<sequence>MFPDLRRRRRPRRSCASNYRVRSQRRYLTLRRGKCWCNHLSRSHTAADARLSGSYSVGLCILRITPEKRIGDFVGTQRTLTPKLTRQSLTRSSDIIIKSKTANGDGSSDSDSGAAGGRGTTGRASAITIQWVTGPEDGYRGDFVWVRRANKA</sequence>